<sequence length="92" mass="10181">MLCHHFELTRPQVKAVWLQVTGHFRAQRILQALGVFLGPAEPPAEKQAMMTDGDLLSAHDIARQAAEIPAVTNNLHPLMRAGLLPAPQTRLR</sequence>
<name>A0A4U9ISH3_9ENTR</name>
<evidence type="ECO:0000313" key="2">
    <source>
        <dbReference type="Proteomes" id="UP000310719"/>
    </source>
</evidence>
<dbReference type="EMBL" id="LR590464">
    <property type="protein sequence ID" value="VTP78879.1"/>
    <property type="molecule type" value="Genomic_DNA"/>
</dbReference>
<gene>
    <name evidence="1" type="ORF">NCTC13032_06231</name>
</gene>
<evidence type="ECO:0000313" key="1">
    <source>
        <dbReference type="EMBL" id="VTP78879.1"/>
    </source>
</evidence>
<protein>
    <submittedName>
        <fullName evidence="1">Uncharacterized protein</fullName>
    </submittedName>
</protein>
<organism evidence="1 2">
    <name type="scientific">Leclercia adecarboxylata</name>
    <dbReference type="NCBI Taxonomy" id="83655"/>
    <lineage>
        <taxon>Bacteria</taxon>
        <taxon>Pseudomonadati</taxon>
        <taxon>Pseudomonadota</taxon>
        <taxon>Gammaproteobacteria</taxon>
        <taxon>Enterobacterales</taxon>
        <taxon>Enterobacteriaceae</taxon>
        <taxon>Leclercia</taxon>
    </lineage>
</organism>
<dbReference type="Proteomes" id="UP000310719">
    <property type="component" value="Chromosome"/>
</dbReference>
<dbReference type="AlphaFoldDB" id="A0A4U9ISH3"/>
<accession>A0A4U9ISH3</accession>
<proteinExistence type="predicted"/>
<reference evidence="1 2" key="1">
    <citation type="submission" date="2019-05" db="EMBL/GenBank/DDBJ databases">
        <authorList>
            <consortium name="Pathogen Informatics"/>
        </authorList>
    </citation>
    <scope>NUCLEOTIDE SEQUENCE [LARGE SCALE GENOMIC DNA]</scope>
    <source>
        <strain evidence="1 2">NCTC13032</strain>
    </source>
</reference>